<evidence type="ECO:0000256" key="3">
    <source>
        <dbReference type="ARBA" id="ARBA00022801"/>
    </source>
</evidence>
<keyword evidence="4" id="KW-0862">Zinc</keyword>
<dbReference type="SUPFAM" id="SSF56281">
    <property type="entry name" value="Metallo-hydrolase/oxidoreductase"/>
    <property type="match status" value="1"/>
</dbReference>
<evidence type="ECO:0000256" key="4">
    <source>
        <dbReference type="ARBA" id="ARBA00022833"/>
    </source>
</evidence>
<accession>A0A0D7BN05</accession>
<gene>
    <name evidence="6" type="ORF">CYLTODRAFT_368729</name>
</gene>
<keyword evidence="2" id="KW-0479">Metal-binding</keyword>
<dbReference type="InterPro" id="IPR051013">
    <property type="entry name" value="MBL_superfamily_lactonases"/>
</dbReference>
<dbReference type="GO" id="GO:0046872">
    <property type="term" value="F:metal ion binding"/>
    <property type="evidence" value="ECO:0007669"/>
    <property type="project" value="UniProtKB-KW"/>
</dbReference>
<evidence type="ECO:0000313" key="7">
    <source>
        <dbReference type="Proteomes" id="UP000054007"/>
    </source>
</evidence>
<dbReference type="Gene3D" id="3.60.15.10">
    <property type="entry name" value="Ribonuclease Z/Hydroxyacylglutathione hydrolase-like"/>
    <property type="match status" value="1"/>
</dbReference>
<feature type="domain" description="Metallo-beta-lactamase" evidence="5">
    <location>
        <begin position="49"/>
        <end position="261"/>
    </location>
</feature>
<evidence type="ECO:0000259" key="5">
    <source>
        <dbReference type="SMART" id="SM00849"/>
    </source>
</evidence>
<keyword evidence="3 6" id="KW-0378">Hydrolase</keyword>
<dbReference type="Proteomes" id="UP000054007">
    <property type="component" value="Unassembled WGS sequence"/>
</dbReference>
<dbReference type="STRING" id="1314674.A0A0D7BN05"/>
<dbReference type="SMART" id="SM00849">
    <property type="entry name" value="Lactamase_B"/>
    <property type="match status" value="1"/>
</dbReference>
<dbReference type="GO" id="GO:0016787">
    <property type="term" value="F:hydrolase activity"/>
    <property type="evidence" value="ECO:0007669"/>
    <property type="project" value="UniProtKB-KW"/>
</dbReference>
<organism evidence="6 7">
    <name type="scientific">Cylindrobasidium torrendii FP15055 ss-10</name>
    <dbReference type="NCBI Taxonomy" id="1314674"/>
    <lineage>
        <taxon>Eukaryota</taxon>
        <taxon>Fungi</taxon>
        <taxon>Dikarya</taxon>
        <taxon>Basidiomycota</taxon>
        <taxon>Agaricomycotina</taxon>
        <taxon>Agaricomycetes</taxon>
        <taxon>Agaricomycetidae</taxon>
        <taxon>Agaricales</taxon>
        <taxon>Marasmiineae</taxon>
        <taxon>Physalacriaceae</taxon>
        <taxon>Cylindrobasidium</taxon>
    </lineage>
</organism>
<protein>
    <submittedName>
        <fullName evidence="6">Metallo-hydrolase/oxidoreductase</fullName>
    </submittedName>
</protein>
<dbReference type="CDD" id="cd07730">
    <property type="entry name" value="metallo-hydrolase-like_MBL-fold"/>
    <property type="match status" value="1"/>
</dbReference>
<keyword evidence="7" id="KW-1185">Reference proteome</keyword>
<evidence type="ECO:0000256" key="1">
    <source>
        <dbReference type="ARBA" id="ARBA00007749"/>
    </source>
</evidence>
<name>A0A0D7BN05_9AGAR</name>
<dbReference type="InterPro" id="IPR001279">
    <property type="entry name" value="Metallo-B-lactamas"/>
</dbReference>
<feature type="non-terminal residue" evidence="6">
    <location>
        <position position="1"/>
    </location>
</feature>
<dbReference type="Pfam" id="PF00753">
    <property type="entry name" value="Lactamase_B"/>
    <property type="match status" value="1"/>
</dbReference>
<dbReference type="AlphaFoldDB" id="A0A0D7BN05"/>
<dbReference type="OrthoDB" id="10250730at2759"/>
<reference evidence="6 7" key="1">
    <citation type="journal article" date="2015" name="Fungal Genet. Biol.">
        <title>Evolution of novel wood decay mechanisms in Agaricales revealed by the genome sequences of Fistulina hepatica and Cylindrobasidium torrendii.</title>
        <authorList>
            <person name="Floudas D."/>
            <person name="Held B.W."/>
            <person name="Riley R."/>
            <person name="Nagy L.G."/>
            <person name="Koehler G."/>
            <person name="Ransdell A.S."/>
            <person name="Younus H."/>
            <person name="Chow J."/>
            <person name="Chiniquy J."/>
            <person name="Lipzen A."/>
            <person name="Tritt A."/>
            <person name="Sun H."/>
            <person name="Haridas S."/>
            <person name="LaButti K."/>
            <person name="Ohm R.A."/>
            <person name="Kues U."/>
            <person name="Blanchette R.A."/>
            <person name="Grigoriev I.V."/>
            <person name="Minto R.E."/>
            <person name="Hibbett D.S."/>
        </authorList>
    </citation>
    <scope>NUCLEOTIDE SEQUENCE [LARGE SCALE GENOMIC DNA]</scope>
    <source>
        <strain evidence="6 7">FP15055 ss-10</strain>
    </source>
</reference>
<evidence type="ECO:0000256" key="2">
    <source>
        <dbReference type="ARBA" id="ARBA00022723"/>
    </source>
</evidence>
<evidence type="ECO:0000313" key="6">
    <source>
        <dbReference type="EMBL" id="KIY71832.1"/>
    </source>
</evidence>
<sequence>MPSTSELGIPAAGQTVDVKAINVGGTNTLSPSSFFVDPVVPGNDGAHGAVYSFLIEHPSHGRLLFDLGYRVDEEGFSPAVQGLIGLWKSMSPLYIIEPNSDVATRLKDGGVPLDTIKAVIWSHNHLDHTGDMSTFPPSTDLIVGPGTDMRTYPQHADAILVESDTAGRKVIELSFDHGLKIGDLDALDYFGDGSLYILNTPGHHPGHISALARTTPTTFALLGGDCCHHPGHIRPTVDLHASCPCPGHILEAVKDSVSATHFTPHGADSKFDLANRTEPMFELPKGLSVYTDIKEAATTLKKVAKFDACVDVLFLIAHDSTTPEVVPEFPERFNDWKEKGYKEKLTWRFIEKESRAFLFGDK</sequence>
<dbReference type="EMBL" id="KN880450">
    <property type="protein sequence ID" value="KIY71832.1"/>
    <property type="molecule type" value="Genomic_DNA"/>
</dbReference>
<comment type="similarity">
    <text evidence="1">Belongs to the metallo-beta-lactamase superfamily.</text>
</comment>
<dbReference type="InterPro" id="IPR036866">
    <property type="entry name" value="RibonucZ/Hydroxyglut_hydro"/>
</dbReference>
<dbReference type="PANTHER" id="PTHR42978">
    <property type="entry name" value="QUORUM-QUENCHING LACTONASE YTNP-RELATED-RELATED"/>
    <property type="match status" value="1"/>
</dbReference>
<proteinExistence type="inferred from homology"/>
<dbReference type="PANTHER" id="PTHR42978:SF5">
    <property type="entry name" value="METALLO-BETA-LACTAMASE DOMAIN-CONTAINING PROTEIN"/>
    <property type="match status" value="1"/>
</dbReference>